<protein>
    <submittedName>
        <fullName evidence="2">Uncharacterized protein</fullName>
    </submittedName>
</protein>
<keyword evidence="1" id="KW-1133">Transmembrane helix</keyword>
<feature type="transmembrane region" description="Helical" evidence="1">
    <location>
        <begin position="23"/>
        <end position="48"/>
    </location>
</feature>
<sequence length="73" mass="8111">MASKILVDGAVATKLWTKIVGNIVLALVALFLLLLLVPSTIIWFITLGHISFTGTIRKYYDKLGNHLEEVKTK</sequence>
<dbReference type="EMBL" id="BARS01043735">
    <property type="protein sequence ID" value="GAG41555.1"/>
    <property type="molecule type" value="Genomic_DNA"/>
</dbReference>
<gene>
    <name evidence="2" type="ORF">S01H1_66162</name>
</gene>
<dbReference type="AlphaFoldDB" id="X0XEP4"/>
<name>X0XEP4_9ZZZZ</name>
<keyword evidence="1" id="KW-0472">Membrane</keyword>
<reference evidence="2" key="1">
    <citation type="journal article" date="2014" name="Front. Microbiol.">
        <title>High frequency of phylogenetically diverse reductive dehalogenase-homologous genes in deep subseafloor sedimentary metagenomes.</title>
        <authorList>
            <person name="Kawai M."/>
            <person name="Futagami T."/>
            <person name="Toyoda A."/>
            <person name="Takaki Y."/>
            <person name="Nishi S."/>
            <person name="Hori S."/>
            <person name="Arai W."/>
            <person name="Tsubouchi T."/>
            <person name="Morono Y."/>
            <person name="Uchiyama I."/>
            <person name="Ito T."/>
            <person name="Fujiyama A."/>
            <person name="Inagaki F."/>
            <person name="Takami H."/>
        </authorList>
    </citation>
    <scope>NUCLEOTIDE SEQUENCE</scope>
    <source>
        <strain evidence="2">Expedition CK06-06</strain>
    </source>
</reference>
<proteinExistence type="predicted"/>
<organism evidence="2">
    <name type="scientific">marine sediment metagenome</name>
    <dbReference type="NCBI Taxonomy" id="412755"/>
    <lineage>
        <taxon>unclassified sequences</taxon>
        <taxon>metagenomes</taxon>
        <taxon>ecological metagenomes</taxon>
    </lineage>
</organism>
<keyword evidence="1" id="KW-0812">Transmembrane</keyword>
<evidence type="ECO:0000256" key="1">
    <source>
        <dbReference type="SAM" id="Phobius"/>
    </source>
</evidence>
<accession>X0XEP4</accession>
<comment type="caution">
    <text evidence="2">The sequence shown here is derived from an EMBL/GenBank/DDBJ whole genome shotgun (WGS) entry which is preliminary data.</text>
</comment>
<evidence type="ECO:0000313" key="2">
    <source>
        <dbReference type="EMBL" id="GAG41555.1"/>
    </source>
</evidence>